<reference evidence="1" key="1">
    <citation type="submission" date="2021-01" db="EMBL/GenBank/DDBJ databases">
        <title>Whole genome shotgun sequence of Actinoplanes nipponensis NBRC 14063.</title>
        <authorList>
            <person name="Komaki H."/>
            <person name="Tamura T."/>
        </authorList>
    </citation>
    <scope>NUCLEOTIDE SEQUENCE</scope>
    <source>
        <strain evidence="1">NBRC 14063</strain>
    </source>
</reference>
<gene>
    <name evidence="1" type="ORF">Ani05nite_07430</name>
</gene>
<comment type="caution">
    <text evidence="1">The sequence shown here is derived from an EMBL/GenBank/DDBJ whole genome shotgun (WGS) entry which is preliminary data.</text>
</comment>
<dbReference type="AlphaFoldDB" id="A0A919MF71"/>
<dbReference type="Proteomes" id="UP000647172">
    <property type="component" value="Unassembled WGS sequence"/>
</dbReference>
<name>A0A919MF71_9ACTN</name>
<evidence type="ECO:0000313" key="2">
    <source>
        <dbReference type="Proteomes" id="UP000647172"/>
    </source>
</evidence>
<protein>
    <submittedName>
        <fullName evidence="1">Uncharacterized protein</fullName>
    </submittedName>
</protein>
<evidence type="ECO:0000313" key="1">
    <source>
        <dbReference type="EMBL" id="GIE47209.1"/>
    </source>
</evidence>
<dbReference type="RefSeq" id="WP_203764677.1">
    <property type="nucleotide sequence ID" value="NZ_BAAAYJ010000089.1"/>
</dbReference>
<sequence length="65" mass="6849">MQEQVDELLGGHPRQFLAASSFATEEQAEEGVRECLDRQAQVLLVGREQLADGVPGGGLRGVAAG</sequence>
<keyword evidence="2" id="KW-1185">Reference proteome</keyword>
<proteinExistence type="predicted"/>
<dbReference type="EMBL" id="BOMQ01000008">
    <property type="protein sequence ID" value="GIE47209.1"/>
    <property type="molecule type" value="Genomic_DNA"/>
</dbReference>
<organism evidence="1 2">
    <name type="scientific">Actinoplanes nipponensis</name>
    <dbReference type="NCBI Taxonomy" id="135950"/>
    <lineage>
        <taxon>Bacteria</taxon>
        <taxon>Bacillati</taxon>
        <taxon>Actinomycetota</taxon>
        <taxon>Actinomycetes</taxon>
        <taxon>Micromonosporales</taxon>
        <taxon>Micromonosporaceae</taxon>
        <taxon>Actinoplanes</taxon>
    </lineage>
</organism>
<accession>A0A919MF71</accession>